<evidence type="ECO:0000256" key="3">
    <source>
        <dbReference type="ARBA" id="ARBA00022989"/>
    </source>
</evidence>
<dbReference type="Proteomes" id="UP000770785">
    <property type="component" value="Unassembled WGS sequence"/>
</dbReference>
<evidence type="ECO:0000256" key="4">
    <source>
        <dbReference type="ARBA" id="ARBA00023002"/>
    </source>
</evidence>
<keyword evidence="3 7" id="KW-1133">Transmembrane helix</keyword>
<accession>A0ABX0X6R2</accession>
<dbReference type="InterPro" id="IPR006694">
    <property type="entry name" value="Fatty_acid_hydroxylase"/>
</dbReference>
<sequence>MKPNYSYEDILALDFPPVIVYAVPVMIFLTLMEWFLRRREYKHELAEAIARGDDRGIADKYKYDVKDGLAAAGVGIGNLISTAAVKALTFGVILFFYNLTPLYVPTAWWSFIVCFFVVDFCRYWAHRVAHEQRFWWATHVTHHSSEQYNFSVSFRLSWTQHIKVIFFIPAALLGFDPFVFFICMQIGVLYQFWIHTEMIDKMWAPVEFFFVTPSHHRVHHATEEKYLDKNYGSSFIIWDRIFGTFCPEQETPNYGILTPVNSYNPVKLVFHEHWDMFRDMNTYRHPKAWWRIMFGGPGMTLDKEKYYGFYRNGGAVAGAVLVEQEADSPGNNPRKVIV</sequence>
<feature type="transmembrane region" description="Helical" evidence="7">
    <location>
        <begin position="107"/>
        <end position="125"/>
    </location>
</feature>
<dbReference type="InterPro" id="IPR051689">
    <property type="entry name" value="Sterol_desaturase/TMEM195"/>
</dbReference>
<evidence type="ECO:0000256" key="1">
    <source>
        <dbReference type="ARBA" id="ARBA00004127"/>
    </source>
</evidence>
<evidence type="ECO:0000256" key="6">
    <source>
        <dbReference type="ARBA" id="ARBA00023136"/>
    </source>
</evidence>
<dbReference type="EMBL" id="JAATJH010000001">
    <property type="protein sequence ID" value="NJC24679.1"/>
    <property type="molecule type" value="Genomic_DNA"/>
</dbReference>
<keyword evidence="2 7" id="KW-0812">Transmembrane</keyword>
<evidence type="ECO:0000313" key="10">
    <source>
        <dbReference type="Proteomes" id="UP000770785"/>
    </source>
</evidence>
<evidence type="ECO:0000256" key="2">
    <source>
        <dbReference type="ARBA" id="ARBA00022692"/>
    </source>
</evidence>
<evidence type="ECO:0000256" key="7">
    <source>
        <dbReference type="SAM" id="Phobius"/>
    </source>
</evidence>
<protein>
    <submittedName>
        <fullName evidence="9">Sterol desaturase/sphingolipid hydroxylase (Fatty acid hydroxylase superfamily)</fullName>
    </submittedName>
</protein>
<dbReference type="RefSeq" id="WP_168035496.1">
    <property type="nucleotide sequence ID" value="NZ_JAATJH010000001.1"/>
</dbReference>
<evidence type="ECO:0000259" key="8">
    <source>
        <dbReference type="Pfam" id="PF04116"/>
    </source>
</evidence>
<comment type="subcellular location">
    <subcellularLocation>
        <location evidence="1">Endomembrane system</location>
        <topology evidence="1">Multi-pass membrane protein</topology>
    </subcellularLocation>
</comment>
<name>A0ABX0X6R2_9BACT</name>
<keyword evidence="4" id="KW-0560">Oxidoreductase</keyword>
<comment type="caution">
    <text evidence="9">The sequence shown here is derived from an EMBL/GenBank/DDBJ whole genome shotgun (WGS) entry which is preliminary data.</text>
</comment>
<feature type="transmembrane region" description="Helical" evidence="7">
    <location>
        <begin position="69"/>
        <end position="95"/>
    </location>
</feature>
<proteinExistence type="predicted"/>
<gene>
    <name evidence="9" type="ORF">GGR27_000160</name>
</gene>
<reference evidence="9 10" key="1">
    <citation type="submission" date="2020-03" db="EMBL/GenBank/DDBJ databases">
        <title>Genomic Encyclopedia of Type Strains, Phase IV (KMG-IV): sequencing the most valuable type-strain genomes for metagenomic binning, comparative biology and taxonomic classification.</title>
        <authorList>
            <person name="Goeker M."/>
        </authorList>
    </citation>
    <scope>NUCLEOTIDE SEQUENCE [LARGE SCALE GENOMIC DNA]</scope>
    <source>
        <strain evidence="9 10">DSM 105096</strain>
    </source>
</reference>
<feature type="transmembrane region" description="Helical" evidence="7">
    <location>
        <begin position="164"/>
        <end position="193"/>
    </location>
</feature>
<evidence type="ECO:0000313" key="9">
    <source>
        <dbReference type="EMBL" id="NJC24679.1"/>
    </source>
</evidence>
<organism evidence="9 10">
    <name type="scientific">Neolewinella antarctica</name>
    <dbReference type="NCBI Taxonomy" id="442734"/>
    <lineage>
        <taxon>Bacteria</taxon>
        <taxon>Pseudomonadati</taxon>
        <taxon>Bacteroidota</taxon>
        <taxon>Saprospiria</taxon>
        <taxon>Saprospirales</taxon>
        <taxon>Lewinellaceae</taxon>
        <taxon>Neolewinella</taxon>
    </lineage>
</organism>
<dbReference type="PANTHER" id="PTHR21624:SF1">
    <property type="entry name" value="ALKYLGLYCEROL MONOOXYGENASE"/>
    <property type="match status" value="1"/>
</dbReference>
<dbReference type="PANTHER" id="PTHR21624">
    <property type="entry name" value="STEROL DESATURASE-RELATED PROTEIN"/>
    <property type="match status" value="1"/>
</dbReference>
<evidence type="ECO:0000256" key="5">
    <source>
        <dbReference type="ARBA" id="ARBA00023098"/>
    </source>
</evidence>
<keyword evidence="5" id="KW-0443">Lipid metabolism</keyword>
<feature type="transmembrane region" description="Helical" evidence="7">
    <location>
        <begin position="18"/>
        <end position="36"/>
    </location>
</feature>
<feature type="domain" description="Fatty acid hydroxylase" evidence="8">
    <location>
        <begin position="111"/>
        <end position="244"/>
    </location>
</feature>
<keyword evidence="10" id="KW-1185">Reference proteome</keyword>
<keyword evidence="6 7" id="KW-0472">Membrane</keyword>
<dbReference type="Pfam" id="PF04116">
    <property type="entry name" value="FA_hydroxylase"/>
    <property type="match status" value="1"/>
</dbReference>